<organism evidence="3 4">
    <name type="scientific">Methanobrevibacter filiformis</name>
    <dbReference type="NCBI Taxonomy" id="55758"/>
    <lineage>
        <taxon>Archaea</taxon>
        <taxon>Methanobacteriati</taxon>
        <taxon>Methanobacteriota</taxon>
        <taxon>Methanomada group</taxon>
        <taxon>Methanobacteria</taxon>
        <taxon>Methanobacteriales</taxon>
        <taxon>Methanobacteriaceae</taxon>
        <taxon>Methanobrevibacter</taxon>
    </lineage>
</organism>
<dbReference type="InterPro" id="IPR035986">
    <property type="entry name" value="PKD_dom_sf"/>
</dbReference>
<dbReference type="PATRIC" id="fig|55758.3.peg.1365"/>
<proteinExistence type="predicted"/>
<feature type="transmembrane region" description="Helical" evidence="1">
    <location>
        <begin position="20"/>
        <end position="40"/>
    </location>
</feature>
<keyword evidence="1" id="KW-1133">Transmembrane helix</keyword>
<comment type="caution">
    <text evidence="3">The sequence shown here is derived from an EMBL/GenBank/DDBJ whole genome shotgun (WGS) entry which is preliminary data.</text>
</comment>
<evidence type="ECO:0000313" key="4">
    <source>
        <dbReference type="Proteomes" id="UP000077066"/>
    </source>
</evidence>
<dbReference type="Gene3D" id="2.60.40.10">
    <property type="entry name" value="Immunoglobulins"/>
    <property type="match status" value="2"/>
</dbReference>
<keyword evidence="1" id="KW-0472">Membrane</keyword>
<dbReference type="PROSITE" id="PS50093">
    <property type="entry name" value="PKD"/>
    <property type="match status" value="1"/>
</dbReference>
<dbReference type="Pfam" id="PF18911">
    <property type="entry name" value="PKD_4"/>
    <property type="match status" value="1"/>
</dbReference>
<dbReference type="InterPro" id="IPR013783">
    <property type="entry name" value="Ig-like_fold"/>
</dbReference>
<dbReference type="Proteomes" id="UP000077066">
    <property type="component" value="Unassembled WGS sequence"/>
</dbReference>
<dbReference type="SUPFAM" id="SSF49299">
    <property type="entry name" value="PKD domain"/>
    <property type="match status" value="1"/>
</dbReference>
<accession>A0A162FMI3</accession>
<keyword evidence="1" id="KW-0812">Transmembrane</keyword>
<feature type="domain" description="PKD" evidence="2">
    <location>
        <begin position="95"/>
        <end position="144"/>
    </location>
</feature>
<gene>
    <name evidence="3" type="ORF">MBFIL_11920</name>
</gene>
<name>A0A162FMI3_9EURY</name>
<dbReference type="CDD" id="cd00146">
    <property type="entry name" value="PKD"/>
    <property type="match status" value="1"/>
</dbReference>
<dbReference type="InterPro" id="IPR000601">
    <property type="entry name" value="PKD_dom"/>
</dbReference>
<evidence type="ECO:0000313" key="3">
    <source>
        <dbReference type="EMBL" id="KZX12230.1"/>
    </source>
</evidence>
<dbReference type="EMBL" id="LWMT01000232">
    <property type="protein sequence ID" value="KZX12230.1"/>
    <property type="molecule type" value="Genomic_DNA"/>
</dbReference>
<protein>
    <submittedName>
        <fullName evidence="3">PKD domain protein</fullName>
    </submittedName>
</protein>
<sequence>MFIFLFIPIGKIIGDEKLKLNRIFIIFLIFITMLMVMSNVSAEVVGGLDMPGIIQNSKSAYDCKVVTTKNSYYIQVNKGEKINFGVKTDSITNMTWNFGDNTKEVFTKPTKDYVSTSHKFNKNGMYTVKLVYNGQKGGISLSSSSEEFVKVKVVTKPDLTLTGLVRNVDGKKNVVSVLFTVKNKGAASAKASKLQVAYNDPKYNAAKYSNKGLVKIYSKLKKYTKTVKVKALKSGRSTKVLVNFKIPVKYRNLVKFVRIIPNKKSVESISSNNLVRFV</sequence>
<dbReference type="AlphaFoldDB" id="A0A162FMI3"/>
<keyword evidence="4" id="KW-1185">Reference proteome</keyword>
<evidence type="ECO:0000256" key="1">
    <source>
        <dbReference type="SAM" id="Phobius"/>
    </source>
</evidence>
<evidence type="ECO:0000259" key="2">
    <source>
        <dbReference type="PROSITE" id="PS50093"/>
    </source>
</evidence>
<reference evidence="3 4" key="1">
    <citation type="submission" date="2016-04" db="EMBL/GenBank/DDBJ databases">
        <title>Genome sequence of Methanobrevibacter filiformis DSM 11501.</title>
        <authorList>
            <person name="Poehlein A."/>
            <person name="Seedorf H."/>
            <person name="Daniel R."/>
        </authorList>
    </citation>
    <scope>NUCLEOTIDE SEQUENCE [LARGE SCALE GENOMIC DNA]</scope>
    <source>
        <strain evidence="3 4">DSM 11501</strain>
    </source>
</reference>